<dbReference type="InterPro" id="IPR050834">
    <property type="entry name" value="Glycosyltransf_2"/>
</dbReference>
<dbReference type="InterPro" id="IPR029044">
    <property type="entry name" value="Nucleotide-diphossugar_trans"/>
</dbReference>
<dbReference type="PANTHER" id="PTHR43685:SF2">
    <property type="entry name" value="GLYCOSYLTRANSFERASE 2-LIKE DOMAIN-CONTAINING PROTEIN"/>
    <property type="match status" value="1"/>
</dbReference>
<evidence type="ECO:0000313" key="2">
    <source>
        <dbReference type="EMBL" id="TLU74434.1"/>
    </source>
</evidence>
<dbReference type="Pfam" id="PF00535">
    <property type="entry name" value="Glycos_transf_2"/>
    <property type="match status" value="1"/>
</dbReference>
<name>A0A5R9J9Y5_9PROT</name>
<evidence type="ECO:0000259" key="1">
    <source>
        <dbReference type="Pfam" id="PF00535"/>
    </source>
</evidence>
<evidence type="ECO:0000313" key="3">
    <source>
        <dbReference type="Proteomes" id="UP000305654"/>
    </source>
</evidence>
<dbReference type="OrthoDB" id="7296636at2"/>
<dbReference type="Proteomes" id="UP000305654">
    <property type="component" value="Unassembled WGS sequence"/>
</dbReference>
<gene>
    <name evidence="2" type="ORF">FE263_04420</name>
</gene>
<dbReference type="Gene3D" id="3.90.550.10">
    <property type="entry name" value="Spore Coat Polysaccharide Biosynthesis Protein SpsA, Chain A"/>
    <property type="match status" value="1"/>
</dbReference>
<dbReference type="SUPFAM" id="SSF53448">
    <property type="entry name" value="Nucleotide-diphospho-sugar transferases"/>
    <property type="match status" value="1"/>
</dbReference>
<sequence>MRLTGDMSVSVIIPCYNVRDYVADTLNSLLRQTHPDWNAIVIDDGSTDGTAELVRDFTDPRIRLVRQANQGVSAARNHGVDLADGGSILFLDADDWLAPEALARMTATLASSRAQAVYGAFCFVTEDGSRVVSRKPGPFPEGDIIERLLVENLFANGGHLLISASAIRQIGLFRADLRFGEDWEYWCRLAASGTIATVAGPEPLLFVRQRGSGAYLRMATDPEAFTPCTQAIFDNPALRVRFGVERLPALRRRTDAENGWIVGRELVRHGRREAGLRALRRSFTRRPLPKRAILLLIAHILPILPESAARRIAGPFRRYAA</sequence>
<organism evidence="2 3">
    <name type="scientific">Lichenicoccus roseus</name>
    <dbReference type="NCBI Taxonomy" id="2683649"/>
    <lineage>
        <taxon>Bacteria</taxon>
        <taxon>Pseudomonadati</taxon>
        <taxon>Pseudomonadota</taxon>
        <taxon>Alphaproteobacteria</taxon>
        <taxon>Acetobacterales</taxon>
        <taxon>Acetobacteraceae</taxon>
        <taxon>Lichenicoccus</taxon>
    </lineage>
</organism>
<proteinExistence type="predicted"/>
<dbReference type="PANTHER" id="PTHR43685">
    <property type="entry name" value="GLYCOSYLTRANSFERASE"/>
    <property type="match status" value="1"/>
</dbReference>
<reference evidence="2 3" key="1">
    <citation type="submission" date="2019-05" db="EMBL/GenBank/DDBJ databases">
        <authorList>
            <person name="Pankratov T."/>
            <person name="Grouzdev D."/>
        </authorList>
    </citation>
    <scope>NUCLEOTIDE SEQUENCE [LARGE SCALE GENOMIC DNA]</scope>
    <source>
        <strain evidence="2 3">KEBCLARHB70R</strain>
    </source>
</reference>
<dbReference type="AlphaFoldDB" id="A0A5R9J9Y5"/>
<accession>A0A5R9J9Y5</accession>
<protein>
    <submittedName>
        <fullName evidence="2">Glycosyltransferase</fullName>
    </submittedName>
</protein>
<dbReference type="GO" id="GO:0016740">
    <property type="term" value="F:transferase activity"/>
    <property type="evidence" value="ECO:0007669"/>
    <property type="project" value="UniProtKB-KW"/>
</dbReference>
<feature type="domain" description="Glycosyltransferase 2-like" evidence="1">
    <location>
        <begin position="10"/>
        <end position="135"/>
    </location>
</feature>
<comment type="caution">
    <text evidence="2">The sequence shown here is derived from an EMBL/GenBank/DDBJ whole genome shotgun (WGS) entry which is preliminary data.</text>
</comment>
<keyword evidence="2" id="KW-0808">Transferase</keyword>
<keyword evidence="3" id="KW-1185">Reference proteome</keyword>
<dbReference type="EMBL" id="VCDI01000001">
    <property type="protein sequence ID" value="TLU74434.1"/>
    <property type="molecule type" value="Genomic_DNA"/>
</dbReference>
<dbReference type="InterPro" id="IPR001173">
    <property type="entry name" value="Glyco_trans_2-like"/>
</dbReference>